<feature type="region of interest" description="Disordered" evidence="5">
    <location>
        <begin position="272"/>
        <end position="311"/>
    </location>
</feature>
<dbReference type="Pfam" id="PF13639">
    <property type="entry name" value="zf-RING_2"/>
    <property type="match status" value="1"/>
</dbReference>
<dbReference type="PANTHER" id="PTHR46569:SF1">
    <property type="entry name" value="E3 UBIQUITIN-PROTEIN LIGASE RFWD3-RELATED"/>
    <property type="match status" value="1"/>
</dbReference>
<dbReference type="SUPFAM" id="SSF57850">
    <property type="entry name" value="RING/U-box"/>
    <property type="match status" value="1"/>
</dbReference>
<dbReference type="PANTHER" id="PTHR46569">
    <property type="entry name" value="E3 UBIQUITIN-PROTEIN LIGASE TRAIP"/>
    <property type="match status" value="1"/>
</dbReference>
<dbReference type="SMART" id="SM00184">
    <property type="entry name" value="RING"/>
    <property type="match status" value="1"/>
</dbReference>
<dbReference type="OrthoDB" id="8062037at2759"/>
<evidence type="ECO:0000256" key="2">
    <source>
        <dbReference type="ARBA" id="ARBA00022833"/>
    </source>
</evidence>
<dbReference type="AlphaFoldDB" id="T1FRU7"/>
<feature type="compositionally biased region" description="Low complexity" evidence="5">
    <location>
        <begin position="461"/>
        <end position="480"/>
    </location>
</feature>
<sequence length="528" mass="59728">MLIHCIICTEVISYGQNVSAVPCGHVFHEQCLTRWFGSSLTCPQCRNKRELQNKEMDYLEIVCEKHELETKLQSLVEKHKKVVDNLSEEKSKNGCLTEQLKYHEALTKELESSNQMVNALKEQLEVYKNVQYAVNGVEDEVKEMVNECVDRNQLGTWCCLFKKELERKKMDLRLSLDTIKKLRKELDDVKKHLENKTKMIQTMEGENVMNEETIVQQDEEIKSLKKKLTALQAAISSPRPTTSSLVHRLLYESPCNLNLTCDDLLKSPGLSKKRKYDEDNNNNGYVNNSNNNNNNSNNNKRNDSESDDNLSDCRNYLRVSENDVSVVVCPDDDAYKGDDDGDDNRRQNNNNNNKVNGNNNNNIKITLNKKNSKNNISNNKSAKLREHNSDILMSIQIFNTRSLQWGGKKIMASSSAGTVNNRQISSSSSSTSSSSMVMRKGYNGLGGHDKFVAPLPKYSYNNNNNNNTNNKNKNNDYNKNACGSNDVTKNKPGKSIVIKYLAPSTSTSSSAALLNNFPVLCDFDDLIL</sequence>
<dbReference type="EMBL" id="KB095858">
    <property type="protein sequence ID" value="ESO11017.1"/>
    <property type="molecule type" value="Genomic_DNA"/>
</dbReference>
<feature type="region of interest" description="Disordered" evidence="5">
    <location>
        <begin position="414"/>
        <end position="436"/>
    </location>
</feature>
<feature type="region of interest" description="Disordered" evidence="5">
    <location>
        <begin position="461"/>
        <end position="486"/>
    </location>
</feature>
<feature type="region of interest" description="Disordered" evidence="5">
    <location>
        <begin position="328"/>
        <end position="362"/>
    </location>
</feature>
<dbReference type="InterPro" id="IPR001841">
    <property type="entry name" value="Znf_RING"/>
</dbReference>
<dbReference type="OMA" id="IVCEKHE"/>
<evidence type="ECO:0000256" key="1">
    <source>
        <dbReference type="ARBA" id="ARBA00022771"/>
    </source>
</evidence>
<evidence type="ECO:0000313" key="8">
    <source>
        <dbReference type="EnsemblMetazoa" id="HelroP190274"/>
    </source>
</evidence>
<evidence type="ECO:0000256" key="5">
    <source>
        <dbReference type="SAM" id="MobiDB-lite"/>
    </source>
</evidence>
<dbReference type="EMBL" id="AMQM01002805">
    <property type="status" value="NOT_ANNOTATED_CDS"/>
    <property type="molecule type" value="Genomic_DNA"/>
</dbReference>
<feature type="compositionally biased region" description="Polar residues" evidence="5">
    <location>
        <begin position="414"/>
        <end position="424"/>
    </location>
</feature>
<keyword evidence="1 3" id="KW-0479">Metal-binding</keyword>
<keyword evidence="4" id="KW-0175">Coiled coil</keyword>
<reference evidence="8" key="3">
    <citation type="submission" date="2015-06" db="UniProtKB">
        <authorList>
            <consortium name="EnsemblMetazoa"/>
        </authorList>
    </citation>
    <scope>IDENTIFICATION</scope>
</reference>
<dbReference type="GO" id="GO:0090734">
    <property type="term" value="C:site of DNA damage"/>
    <property type="evidence" value="ECO:0000318"/>
    <property type="project" value="GO_Central"/>
</dbReference>
<keyword evidence="2" id="KW-0862">Zinc</keyword>
<dbReference type="Gene3D" id="3.30.40.10">
    <property type="entry name" value="Zinc/RING finger domain, C3HC4 (zinc finger)"/>
    <property type="match status" value="1"/>
</dbReference>
<dbReference type="InterPro" id="IPR013083">
    <property type="entry name" value="Znf_RING/FYVE/PHD"/>
</dbReference>
<keyword evidence="1 3" id="KW-0863">Zinc-finger</keyword>
<dbReference type="GO" id="GO:0031297">
    <property type="term" value="P:replication fork processing"/>
    <property type="evidence" value="ECO:0000318"/>
    <property type="project" value="GO_Central"/>
</dbReference>
<protein>
    <recommendedName>
        <fullName evidence="6">RING-type domain-containing protein</fullName>
    </recommendedName>
</protein>
<dbReference type="CTD" id="20211544"/>
<gene>
    <name evidence="8" type="primary">20211544</name>
    <name evidence="7" type="ORF">HELRODRAFT_190274</name>
</gene>
<evidence type="ECO:0000313" key="7">
    <source>
        <dbReference type="EMBL" id="ESO11017.1"/>
    </source>
</evidence>
<accession>T1FRU7</accession>
<dbReference type="PROSITE" id="PS50089">
    <property type="entry name" value="ZF_RING_2"/>
    <property type="match status" value="1"/>
</dbReference>
<dbReference type="Proteomes" id="UP000015101">
    <property type="component" value="Unassembled WGS sequence"/>
</dbReference>
<dbReference type="GO" id="GO:0008270">
    <property type="term" value="F:zinc ion binding"/>
    <property type="evidence" value="ECO:0007669"/>
    <property type="project" value="UniProtKB-KW"/>
</dbReference>
<dbReference type="HOGENOM" id="CLU_516084_0_0_1"/>
<reference evidence="7 9" key="2">
    <citation type="journal article" date="2013" name="Nature">
        <title>Insights into bilaterian evolution from three spiralian genomes.</title>
        <authorList>
            <person name="Simakov O."/>
            <person name="Marletaz F."/>
            <person name="Cho S.J."/>
            <person name="Edsinger-Gonzales E."/>
            <person name="Havlak P."/>
            <person name="Hellsten U."/>
            <person name="Kuo D.H."/>
            <person name="Larsson T."/>
            <person name="Lv J."/>
            <person name="Arendt D."/>
            <person name="Savage R."/>
            <person name="Osoegawa K."/>
            <person name="de Jong P."/>
            <person name="Grimwood J."/>
            <person name="Chapman J.A."/>
            <person name="Shapiro H."/>
            <person name="Aerts A."/>
            <person name="Otillar R.P."/>
            <person name="Terry A.Y."/>
            <person name="Boore J.L."/>
            <person name="Grigoriev I.V."/>
            <person name="Lindberg D.R."/>
            <person name="Seaver E.C."/>
            <person name="Weisblat D.A."/>
            <person name="Putnam N.H."/>
            <person name="Rokhsar D.S."/>
        </authorList>
    </citation>
    <scope>NUCLEOTIDE SEQUENCE</scope>
</reference>
<dbReference type="eggNOG" id="KOG0827">
    <property type="taxonomic scope" value="Eukaryota"/>
</dbReference>
<evidence type="ECO:0000256" key="3">
    <source>
        <dbReference type="PROSITE-ProRule" id="PRU00175"/>
    </source>
</evidence>
<feature type="domain" description="RING-type" evidence="6">
    <location>
        <begin position="5"/>
        <end position="46"/>
    </location>
</feature>
<feature type="compositionally biased region" description="Low complexity" evidence="5">
    <location>
        <begin position="281"/>
        <end position="299"/>
    </location>
</feature>
<dbReference type="GO" id="GO:0061630">
    <property type="term" value="F:ubiquitin protein ligase activity"/>
    <property type="evidence" value="ECO:0000318"/>
    <property type="project" value="GO_Central"/>
</dbReference>
<dbReference type="InParanoid" id="T1FRU7"/>
<evidence type="ECO:0000259" key="6">
    <source>
        <dbReference type="PROSITE" id="PS50089"/>
    </source>
</evidence>
<dbReference type="GO" id="GO:0005634">
    <property type="term" value="C:nucleus"/>
    <property type="evidence" value="ECO:0000318"/>
    <property type="project" value="GO_Central"/>
</dbReference>
<feature type="coiled-coil region" evidence="4">
    <location>
        <begin position="162"/>
        <end position="234"/>
    </location>
</feature>
<dbReference type="GO" id="GO:0016567">
    <property type="term" value="P:protein ubiquitination"/>
    <property type="evidence" value="ECO:0000318"/>
    <property type="project" value="GO_Central"/>
</dbReference>
<reference evidence="9" key="1">
    <citation type="submission" date="2012-12" db="EMBL/GenBank/DDBJ databases">
        <authorList>
            <person name="Hellsten U."/>
            <person name="Grimwood J."/>
            <person name="Chapman J.A."/>
            <person name="Shapiro H."/>
            <person name="Aerts A."/>
            <person name="Otillar R.P."/>
            <person name="Terry A.Y."/>
            <person name="Boore J.L."/>
            <person name="Simakov O."/>
            <person name="Marletaz F."/>
            <person name="Cho S.-J."/>
            <person name="Edsinger-Gonzales E."/>
            <person name="Havlak P."/>
            <person name="Kuo D.-H."/>
            <person name="Larsson T."/>
            <person name="Lv J."/>
            <person name="Arendt D."/>
            <person name="Savage R."/>
            <person name="Osoegawa K."/>
            <person name="de Jong P."/>
            <person name="Lindberg D.R."/>
            <person name="Seaver E.C."/>
            <person name="Weisblat D.A."/>
            <person name="Putnam N.H."/>
            <person name="Grigoriev I.V."/>
            <person name="Rokhsar D.S."/>
        </authorList>
    </citation>
    <scope>NUCLEOTIDE SEQUENCE</scope>
</reference>
<dbReference type="EnsemblMetazoa" id="HelroT190274">
    <property type="protein sequence ID" value="HelroP190274"/>
    <property type="gene ID" value="HelroG190274"/>
</dbReference>
<name>T1FRU7_HELRO</name>
<organism evidence="8 9">
    <name type="scientific">Helobdella robusta</name>
    <name type="common">Californian leech</name>
    <dbReference type="NCBI Taxonomy" id="6412"/>
    <lineage>
        <taxon>Eukaryota</taxon>
        <taxon>Metazoa</taxon>
        <taxon>Spiralia</taxon>
        <taxon>Lophotrochozoa</taxon>
        <taxon>Annelida</taxon>
        <taxon>Clitellata</taxon>
        <taxon>Hirudinea</taxon>
        <taxon>Rhynchobdellida</taxon>
        <taxon>Glossiphoniidae</taxon>
        <taxon>Helobdella</taxon>
    </lineage>
</organism>
<feature type="compositionally biased region" description="Low complexity" evidence="5">
    <location>
        <begin position="348"/>
        <end position="362"/>
    </location>
</feature>
<dbReference type="GeneID" id="20211544"/>
<dbReference type="InterPro" id="IPR052639">
    <property type="entry name" value="TRAIP_ubiq-protein_ligase"/>
</dbReference>
<proteinExistence type="predicted"/>
<dbReference type="RefSeq" id="XP_009011286.1">
    <property type="nucleotide sequence ID" value="XM_009013038.1"/>
</dbReference>
<feature type="coiled-coil region" evidence="4">
    <location>
        <begin position="65"/>
        <end position="130"/>
    </location>
</feature>
<dbReference type="STRING" id="6412.T1FRU7"/>
<keyword evidence="9" id="KW-1185">Reference proteome</keyword>
<feature type="compositionally biased region" description="Basic and acidic residues" evidence="5">
    <location>
        <begin position="333"/>
        <end position="346"/>
    </location>
</feature>
<evidence type="ECO:0000313" key="9">
    <source>
        <dbReference type="Proteomes" id="UP000015101"/>
    </source>
</evidence>
<feature type="compositionally biased region" description="Low complexity" evidence="5">
    <location>
        <begin position="425"/>
        <end position="435"/>
    </location>
</feature>
<dbReference type="KEGG" id="hro:HELRODRAFT_190274"/>
<evidence type="ECO:0000256" key="4">
    <source>
        <dbReference type="SAM" id="Coils"/>
    </source>
</evidence>